<dbReference type="Gene3D" id="2.60.40.1220">
    <property type="match status" value="1"/>
</dbReference>
<evidence type="ECO:0000313" key="12">
    <source>
        <dbReference type="EMBL" id="OAB72458.1"/>
    </source>
</evidence>
<evidence type="ECO:0000259" key="10">
    <source>
        <dbReference type="Pfam" id="PF04234"/>
    </source>
</evidence>
<dbReference type="STRING" id="1763538.LPB68_09865"/>
<name>A0A167BUG7_9BACL</name>
<gene>
    <name evidence="12" type="ORF">PNBC_16310</name>
</gene>
<feature type="transmembrane region" description="Helical" evidence="9">
    <location>
        <begin position="315"/>
        <end position="335"/>
    </location>
</feature>
<organism evidence="12 13">
    <name type="scientific">Paenibacillus crassostreae</name>
    <dbReference type="NCBI Taxonomy" id="1763538"/>
    <lineage>
        <taxon>Bacteria</taxon>
        <taxon>Bacillati</taxon>
        <taxon>Bacillota</taxon>
        <taxon>Bacilli</taxon>
        <taxon>Bacillales</taxon>
        <taxon>Paenibacillaceae</taxon>
        <taxon>Paenibacillus</taxon>
    </lineage>
</organism>
<dbReference type="InterPro" id="IPR007348">
    <property type="entry name" value="CopC_dom"/>
</dbReference>
<dbReference type="InterPro" id="IPR008457">
    <property type="entry name" value="Cu-R_CopD_dom"/>
</dbReference>
<keyword evidence="6 9" id="KW-1133">Transmembrane helix</keyword>
<evidence type="ECO:0008006" key="14">
    <source>
        <dbReference type="Google" id="ProtNLM"/>
    </source>
</evidence>
<feature type="domain" description="CopC" evidence="10">
    <location>
        <begin position="40"/>
        <end position="136"/>
    </location>
</feature>
<feature type="transmembrane region" description="Helical" evidence="9">
    <location>
        <begin position="247"/>
        <end position="267"/>
    </location>
</feature>
<evidence type="ECO:0000259" key="11">
    <source>
        <dbReference type="Pfam" id="PF05425"/>
    </source>
</evidence>
<dbReference type="PANTHER" id="PTHR34820:SF4">
    <property type="entry name" value="INNER MEMBRANE PROTEIN YEBZ"/>
    <property type="match status" value="1"/>
</dbReference>
<dbReference type="GO" id="GO:0042597">
    <property type="term" value="C:periplasmic space"/>
    <property type="evidence" value="ECO:0007669"/>
    <property type="project" value="InterPro"/>
</dbReference>
<dbReference type="GO" id="GO:0046688">
    <property type="term" value="P:response to copper ion"/>
    <property type="evidence" value="ECO:0007669"/>
    <property type="project" value="InterPro"/>
</dbReference>
<evidence type="ECO:0000256" key="7">
    <source>
        <dbReference type="ARBA" id="ARBA00023008"/>
    </source>
</evidence>
<dbReference type="GO" id="GO:0005886">
    <property type="term" value="C:plasma membrane"/>
    <property type="evidence" value="ECO:0007669"/>
    <property type="project" value="UniProtKB-SubCell"/>
</dbReference>
<evidence type="ECO:0000256" key="2">
    <source>
        <dbReference type="ARBA" id="ARBA00022475"/>
    </source>
</evidence>
<feature type="transmembrane region" description="Helical" evidence="9">
    <location>
        <begin position="428"/>
        <end position="448"/>
    </location>
</feature>
<evidence type="ECO:0000256" key="5">
    <source>
        <dbReference type="ARBA" id="ARBA00022729"/>
    </source>
</evidence>
<dbReference type="GO" id="GO:0006825">
    <property type="term" value="P:copper ion transport"/>
    <property type="evidence" value="ECO:0007669"/>
    <property type="project" value="InterPro"/>
</dbReference>
<keyword evidence="7" id="KW-0186">Copper</keyword>
<evidence type="ECO:0000256" key="6">
    <source>
        <dbReference type="ARBA" id="ARBA00022989"/>
    </source>
</evidence>
<dbReference type="Pfam" id="PF05425">
    <property type="entry name" value="CopD"/>
    <property type="match status" value="1"/>
</dbReference>
<accession>A0A167BUG7</accession>
<keyword evidence="4" id="KW-0479">Metal-binding</keyword>
<comment type="subcellular location">
    <subcellularLocation>
        <location evidence="1">Cell membrane</location>
        <topology evidence="1">Multi-pass membrane protein</topology>
    </subcellularLocation>
</comment>
<dbReference type="Pfam" id="PF04234">
    <property type="entry name" value="CopC"/>
    <property type="match status" value="1"/>
</dbReference>
<comment type="caution">
    <text evidence="12">The sequence shown here is derived from an EMBL/GenBank/DDBJ whole genome shotgun (WGS) entry which is preliminary data.</text>
</comment>
<feature type="transmembrane region" description="Helical" evidence="9">
    <location>
        <begin position="355"/>
        <end position="377"/>
    </location>
</feature>
<dbReference type="EMBL" id="LSFN01000035">
    <property type="protein sequence ID" value="OAB72458.1"/>
    <property type="molecule type" value="Genomic_DNA"/>
</dbReference>
<dbReference type="KEGG" id="pcx:LPB68_09865"/>
<keyword evidence="3 9" id="KW-0812">Transmembrane</keyword>
<evidence type="ECO:0000256" key="3">
    <source>
        <dbReference type="ARBA" id="ARBA00022692"/>
    </source>
</evidence>
<evidence type="ECO:0000256" key="9">
    <source>
        <dbReference type="SAM" id="Phobius"/>
    </source>
</evidence>
<feature type="domain" description="Copper resistance protein D" evidence="11">
    <location>
        <begin position="355"/>
        <end position="445"/>
    </location>
</feature>
<feature type="transmembrane region" description="Helical" evidence="9">
    <location>
        <begin position="279"/>
        <end position="303"/>
    </location>
</feature>
<evidence type="ECO:0000256" key="8">
    <source>
        <dbReference type="ARBA" id="ARBA00023136"/>
    </source>
</evidence>
<dbReference type="Proteomes" id="UP000077134">
    <property type="component" value="Unassembled WGS sequence"/>
</dbReference>
<reference evidence="12 13" key="1">
    <citation type="submission" date="2016-02" db="EMBL/GenBank/DDBJ databases">
        <title>Paenibacillus sp. LPB0068, isolated from Crassostrea gigas.</title>
        <authorList>
            <person name="Shin S.-K."/>
            <person name="Yi H."/>
        </authorList>
    </citation>
    <scope>NUCLEOTIDE SEQUENCE [LARGE SCALE GENOMIC DNA]</scope>
    <source>
        <strain evidence="12 13">LPB0068</strain>
    </source>
</reference>
<protein>
    <recommendedName>
        <fullName evidence="14">Copper resistance protein CopC</fullName>
    </recommendedName>
</protein>
<evidence type="ECO:0000256" key="1">
    <source>
        <dbReference type="ARBA" id="ARBA00004651"/>
    </source>
</evidence>
<dbReference type="AlphaFoldDB" id="A0A167BUG7"/>
<evidence type="ECO:0000313" key="13">
    <source>
        <dbReference type="Proteomes" id="UP000077134"/>
    </source>
</evidence>
<dbReference type="InterPro" id="IPR032694">
    <property type="entry name" value="CopC/D"/>
</dbReference>
<keyword evidence="8 9" id="KW-0472">Membrane</keyword>
<dbReference type="SUPFAM" id="SSF81296">
    <property type="entry name" value="E set domains"/>
    <property type="match status" value="1"/>
</dbReference>
<sequence>MFIRQSKGEITLKNNHKLLILGLVLSFIWMFLYPSFSYAHAYLQQSSPSANDIISQSPSKITLQFNESVQPSFHSILVTNSSGERVELDDSYIPDDQLNRLESNLKPNLPDGLYVIQWNVISGDGHPIEGDIPFQVGEGNHSTVVPSANTTKKLPSGDYIAVRWLLYLGISFLMGILSFYLFMYPANPKGKSPLPRRSRTLLWISYCSIAVSVVLSLPLQATINAHIHWLELWTTPWFDQILRTNFGPIWLVQIVLVTILGGSLYSINRSVATSRSRMISLSVAYSLGLGILLSKSFIGHSAVSEFKILSVTMNFLHLAAICIWIGSLLAIAVILPKEASLPSLAKDRNVVISHVIHLFSYWGTGLVATMLVSGIYASLKYVPTLYSLFNTLYGQVLLLKCGLVVIMLVLAAFNYLRGRKKKSLGRSVWIELSMGVIILVLAAILTHLPTAMASPGPIQATNTLANGEAITIRISPNVVGINEFEIDIHDVHGQEIRNIQQVKLTLTSLDMDMGKYEIILPSQPSSTFLAQDLISMAGSWKVQVHILTESLDAWDTEFTIRVGTE</sequence>
<dbReference type="GO" id="GO:0005507">
    <property type="term" value="F:copper ion binding"/>
    <property type="evidence" value="ECO:0007669"/>
    <property type="project" value="InterPro"/>
</dbReference>
<keyword evidence="13" id="KW-1185">Reference proteome</keyword>
<keyword evidence="2" id="KW-1003">Cell membrane</keyword>
<feature type="transmembrane region" description="Helical" evidence="9">
    <location>
        <begin position="164"/>
        <end position="182"/>
    </location>
</feature>
<dbReference type="InterPro" id="IPR014755">
    <property type="entry name" value="Cu-Rt/internalin_Ig-like"/>
</dbReference>
<keyword evidence="5" id="KW-0732">Signal</keyword>
<feature type="transmembrane region" description="Helical" evidence="9">
    <location>
        <begin position="203"/>
        <end position="227"/>
    </location>
</feature>
<feature type="transmembrane region" description="Helical" evidence="9">
    <location>
        <begin position="397"/>
        <end position="416"/>
    </location>
</feature>
<dbReference type="PANTHER" id="PTHR34820">
    <property type="entry name" value="INNER MEMBRANE PROTEIN YEBZ"/>
    <property type="match status" value="1"/>
</dbReference>
<dbReference type="InterPro" id="IPR014756">
    <property type="entry name" value="Ig_E-set"/>
</dbReference>
<proteinExistence type="predicted"/>
<evidence type="ECO:0000256" key="4">
    <source>
        <dbReference type="ARBA" id="ARBA00022723"/>
    </source>
</evidence>